<feature type="transmembrane region" description="Helical" evidence="1">
    <location>
        <begin position="123"/>
        <end position="141"/>
    </location>
</feature>
<dbReference type="AlphaFoldDB" id="A0A917K4K1"/>
<evidence type="ECO:0000313" key="3">
    <source>
        <dbReference type="Proteomes" id="UP000637695"/>
    </source>
</evidence>
<feature type="transmembrane region" description="Helical" evidence="1">
    <location>
        <begin position="20"/>
        <end position="41"/>
    </location>
</feature>
<dbReference type="EMBL" id="BMOY01000008">
    <property type="protein sequence ID" value="GGJ00791.1"/>
    <property type="molecule type" value="Genomic_DNA"/>
</dbReference>
<feature type="transmembrane region" description="Helical" evidence="1">
    <location>
        <begin position="91"/>
        <end position="111"/>
    </location>
</feature>
<feature type="transmembrane region" description="Helical" evidence="1">
    <location>
        <begin position="153"/>
        <end position="174"/>
    </location>
</feature>
<accession>A0A917K4K1</accession>
<feature type="transmembrane region" description="Helical" evidence="1">
    <location>
        <begin position="180"/>
        <end position="199"/>
    </location>
</feature>
<evidence type="ECO:0000256" key="1">
    <source>
        <dbReference type="SAM" id="Phobius"/>
    </source>
</evidence>
<reference evidence="2" key="2">
    <citation type="submission" date="2020-09" db="EMBL/GenBank/DDBJ databases">
        <authorList>
            <person name="Sun Q."/>
            <person name="Ohkuma M."/>
        </authorList>
    </citation>
    <scope>NUCLEOTIDE SEQUENCE</scope>
    <source>
        <strain evidence="2">JCM 18487</strain>
    </source>
</reference>
<gene>
    <name evidence="2" type="ORF">GCM10010885_07500</name>
</gene>
<protein>
    <recommendedName>
        <fullName evidence="4">KinB signaling pathway activation protein</fullName>
    </recommendedName>
</protein>
<keyword evidence="1" id="KW-0812">Transmembrane</keyword>
<name>A0A917K4K1_9BACL</name>
<proteinExistence type="predicted"/>
<dbReference type="SMART" id="SM01251">
    <property type="entry name" value="KbaA"/>
    <property type="match status" value="1"/>
</dbReference>
<reference evidence="2" key="1">
    <citation type="journal article" date="2014" name="Int. J. Syst. Evol. Microbiol.">
        <title>Complete genome sequence of Corynebacterium casei LMG S-19264T (=DSM 44701T), isolated from a smear-ripened cheese.</title>
        <authorList>
            <consortium name="US DOE Joint Genome Institute (JGI-PGF)"/>
            <person name="Walter F."/>
            <person name="Albersmeier A."/>
            <person name="Kalinowski J."/>
            <person name="Ruckert C."/>
        </authorList>
    </citation>
    <scope>NUCLEOTIDE SEQUENCE</scope>
    <source>
        <strain evidence="2">JCM 18487</strain>
    </source>
</reference>
<dbReference type="Proteomes" id="UP000637695">
    <property type="component" value="Unassembled WGS sequence"/>
</dbReference>
<dbReference type="InterPro" id="IPR024164">
    <property type="entry name" value="KinB-signalling_activ"/>
</dbReference>
<keyword evidence="1" id="KW-1133">Transmembrane helix</keyword>
<comment type="caution">
    <text evidence="2">The sequence shown here is derived from an EMBL/GenBank/DDBJ whole genome shotgun (WGS) entry which is preliminary data.</text>
</comment>
<feature type="transmembrane region" description="Helical" evidence="1">
    <location>
        <begin position="53"/>
        <end position="79"/>
    </location>
</feature>
<dbReference type="GO" id="GO:0045881">
    <property type="term" value="P:positive regulation of sporulation resulting in formation of a cellular spore"/>
    <property type="evidence" value="ECO:0007669"/>
    <property type="project" value="InterPro"/>
</dbReference>
<evidence type="ECO:0008006" key="4">
    <source>
        <dbReference type="Google" id="ProtNLM"/>
    </source>
</evidence>
<organism evidence="2 3">
    <name type="scientific">Alicyclobacillus cellulosilyticus</name>
    <dbReference type="NCBI Taxonomy" id="1003997"/>
    <lineage>
        <taxon>Bacteria</taxon>
        <taxon>Bacillati</taxon>
        <taxon>Bacillota</taxon>
        <taxon>Bacilli</taxon>
        <taxon>Bacillales</taxon>
        <taxon>Alicyclobacillaceae</taxon>
        <taxon>Alicyclobacillus</taxon>
    </lineage>
</organism>
<dbReference type="Pfam" id="PF14089">
    <property type="entry name" value="KbaA"/>
    <property type="match status" value="1"/>
</dbReference>
<keyword evidence="1" id="KW-0472">Membrane</keyword>
<sequence length="231" mass="25456">MFTLVYHGVGHDREWIRMRLHAFIFLLASTVAVGAATGWLITLPGTWIRVPWYVGLVAGAFLATTSLMGFWAFLTLNFVARSTLPRRVWRWLQAAITLLVLYDMLYGRYQLAAARNPAHHPSYATYFVQGAWPFVAALLAAWWKRRLSGPGSYLPTVFFLYVFTVLDWLLVIKANIPPGIVNGTGLVMMACNVYLILIYGRLLTPSSAPAPGAEPGGARAAGQGGQATMAH</sequence>
<evidence type="ECO:0000313" key="2">
    <source>
        <dbReference type="EMBL" id="GGJ00791.1"/>
    </source>
</evidence>
<keyword evidence="3" id="KW-1185">Reference proteome</keyword>